<feature type="transmembrane region" description="Helical" evidence="1">
    <location>
        <begin position="7"/>
        <end position="25"/>
    </location>
</feature>
<feature type="transmembrane region" description="Helical" evidence="1">
    <location>
        <begin position="75"/>
        <end position="95"/>
    </location>
</feature>
<protein>
    <submittedName>
        <fullName evidence="2">Succinate-acetate transporter protein</fullName>
    </submittedName>
</protein>
<sequence>MNSINKGAIWVLTILSLITIVLTFIELNQPYETPEDAQSRFELHVQPIFTMIMIGATFAAFKLCKKVQLFAGPLFILLGGFWYFWLFLTFTIGWVRMQGLVGLAFSIFSCFFLTIYHLYTVLKNRNKPSM</sequence>
<keyword evidence="3" id="KW-1185">Reference proteome</keyword>
<dbReference type="RefSeq" id="WP_198767397.1">
    <property type="nucleotide sequence ID" value="NZ_JAEACF010000001.1"/>
</dbReference>
<keyword evidence="1" id="KW-1133">Transmembrane helix</keyword>
<accession>A0ABV2LI78</accession>
<dbReference type="Proteomes" id="UP001549097">
    <property type="component" value="Unassembled WGS sequence"/>
</dbReference>
<name>A0ABV2LI78_9BACL</name>
<feature type="transmembrane region" description="Helical" evidence="1">
    <location>
        <begin position="45"/>
        <end position="63"/>
    </location>
</feature>
<gene>
    <name evidence="2" type="ORF">ABID52_001871</name>
</gene>
<reference evidence="2 3" key="1">
    <citation type="submission" date="2024-06" db="EMBL/GenBank/DDBJ databases">
        <title>Genomic Encyclopedia of Type Strains, Phase IV (KMG-IV): sequencing the most valuable type-strain genomes for metagenomic binning, comparative biology and taxonomic classification.</title>
        <authorList>
            <person name="Goeker M."/>
        </authorList>
    </citation>
    <scope>NUCLEOTIDE SEQUENCE [LARGE SCALE GENOMIC DNA]</scope>
    <source>
        <strain evidence="2 3">DSM 100124</strain>
    </source>
</reference>
<comment type="caution">
    <text evidence="2">The sequence shown here is derived from an EMBL/GenBank/DDBJ whole genome shotgun (WGS) entry which is preliminary data.</text>
</comment>
<evidence type="ECO:0000313" key="3">
    <source>
        <dbReference type="Proteomes" id="UP001549097"/>
    </source>
</evidence>
<dbReference type="EMBL" id="JBEPMP010000001">
    <property type="protein sequence ID" value="MET3728290.1"/>
    <property type="molecule type" value="Genomic_DNA"/>
</dbReference>
<evidence type="ECO:0000313" key="2">
    <source>
        <dbReference type="EMBL" id="MET3728290.1"/>
    </source>
</evidence>
<keyword evidence="1" id="KW-0812">Transmembrane</keyword>
<keyword evidence="1" id="KW-0472">Membrane</keyword>
<evidence type="ECO:0000256" key="1">
    <source>
        <dbReference type="SAM" id="Phobius"/>
    </source>
</evidence>
<organism evidence="2 3">
    <name type="scientific">Fictibacillus halophilus</name>
    <dbReference type="NCBI Taxonomy" id="1610490"/>
    <lineage>
        <taxon>Bacteria</taxon>
        <taxon>Bacillati</taxon>
        <taxon>Bacillota</taxon>
        <taxon>Bacilli</taxon>
        <taxon>Bacillales</taxon>
        <taxon>Fictibacillaceae</taxon>
        <taxon>Fictibacillus</taxon>
    </lineage>
</organism>
<proteinExistence type="predicted"/>
<feature type="transmembrane region" description="Helical" evidence="1">
    <location>
        <begin position="101"/>
        <end position="122"/>
    </location>
</feature>